<feature type="transmembrane region" description="Helical" evidence="7">
    <location>
        <begin position="227"/>
        <end position="250"/>
    </location>
</feature>
<dbReference type="Pfam" id="PF01490">
    <property type="entry name" value="Aa_trans"/>
    <property type="match status" value="1"/>
</dbReference>
<evidence type="ECO:0000313" key="9">
    <source>
        <dbReference type="EMBL" id="OEU14561.1"/>
    </source>
</evidence>
<dbReference type="GO" id="GO:0016020">
    <property type="term" value="C:membrane"/>
    <property type="evidence" value="ECO:0007669"/>
    <property type="project" value="UniProtKB-SubCell"/>
</dbReference>
<dbReference type="KEGG" id="fcy:FRACYDRAFT_262004"/>
<feature type="transmembrane region" description="Helical" evidence="7">
    <location>
        <begin position="316"/>
        <end position="336"/>
    </location>
</feature>
<dbReference type="AlphaFoldDB" id="A0A1E7F8R3"/>
<feature type="transmembrane region" description="Helical" evidence="7">
    <location>
        <begin position="270"/>
        <end position="290"/>
    </location>
</feature>
<feature type="compositionally biased region" description="Acidic residues" evidence="6">
    <location>
        <begin position="21"/>
        <end position="32"/>
    </location>
</feature>
<evidence type="ECO:0000256" key="1">
    <source>
        <dbReference type="ARBA" id="ARBA00004370"/>
    </source>
</evidence>
<dbReference type="Proteomes" id="UP000095751">
    <property type="component" value="Unassembled WGS sequence"/>
</dbReference>
<feature type="transmembrane region" description="Helical" evidence="7">
    <location>
        <begin position="79"/>
        <end position="102"/>
    </location>
</feature>
<feature type="transmembrane region" description="Helical" evidence="7">
    <location>
        <begin position="464"/>
        <end position="487"/>
    </location>
</feature>
<comment type="subcellular location">
    <subcellularLocation>
        <location evidence="1">Membrane</location>
    </subcellularLocation>
</comment>
<dbReference type="EMBL" id="KV784360">
    <property type="protein sequence ID" value="OEU14561.1"/>
    <property type="molecule type" value="Genomic_DNA"/>
</dbReference>
<evidence type="ECO:0000256" key="2">
    <source>
        <dbReference type="ARBA" id="ARBA00022448"/>
    </source>
</evidence>
<evidence type="ECO:0000256" key="7">
    <source>
        <dbReference type="SAM" id="Phobius"/>
    </source>
</evidence>
<protein>
    <submittedName>
        <fullName evidence="9">Aa_trans-domain-containing protein</fullName>
    </submittedName>
</protein>
<gene>
    <name evidence="9" type="ORF">FRACYDRAFT_262004</name>
</gene>
<keyword evidence="3 7" id="KW-0812">Transmembrane</keyword>
<keyword evidence="10" id="KW-1185">Reference proteome</keyword>
<keyword evidence="5 7" id="KW-0472">Membrane</keyword>
<evidence type="ECO:0000256" key="3">
    <source>
        <dbReference type="ARBA" id="ARBA00022692"/>
    </source>
</evidence>
<evidence type="ECO:0000256" key="4">
    <source>
        <dbReference type="ARBA" id="ARBA00022989"/>
    </source>
</evidence>
<keyword evidence="4 7" id="KW-1133">Transmembrane helix</keyword>
<evidence type="ECO:0000256" key="6">
    <source>
        <dbReference type="SAM" id="MobiDB-lite"/>
    </source>
</evidence>
<dbReference type="OrthoDB" id="44226at2759"/>
<feature type="transmembrane region" description="Helical" evidence="7">
    <location>
        <begin position="108"/>
        <end position="130"/>
    </location>
</feature>
<feature type="transmembrane region" description="Helical" evidence="7">
    <location>
        <begin position="407"/>
        <end position="426"/>
    </location>
</feature>
<proteinExistence type="predicted"/>
<feature type="region of interest" description="Disordered" evidence="6">
    <location>
        <begin position="1"/>
        <end position="57"/>
    </location>
</feature>
<dbReference type="InParanoid" id="A0A1E7F8R3"/>
<keyword evidence="2" id="KW-0813">Transport</keyword>
<dbReference type="InterPro" id="IPR013057">
    <property type="entry name" value="AA_transpt_TM"/>
</dbReference>
<evidence type="ECO:0000313" key="10">
    <source>
        <dbReference type="Proteomes" id="UP000095751"/>
    </source>
</evidence>
<feature type="transmembrane region" description="Helical" evidence="7">
    <location>
        <begin position="348"/>
        <end position="366"/>
    </location>
</feature>
<feature type="compositionally biased region" description="Low complexity" evidence="6">
    <location>
        <begin position="1"/>
        <end position="14"/>
    </location>
</feature>
<organism evidence="9 10">
    <name type="scientific">Fragilariopsis cylindrus CCMP1102</name>
    <dbReference type="NCBI Taxonomy" id="635003"/>
    <lineage>
        <taxon>Eukaryota</taxon>
        <taxon>Sar</taxon>
        <taxon>Stramenopiles</taxon>
        <taxon>Ochrophyta</taxon>
        <taxon>Bacillariophyta</taxon>
        <taxon>Bacillariophyceae</taxon>
        <taxon>Bacillariophycidae</taxon>
        <taxon>Bacillariales</taxon>
        <taxon>Bacillariaceae</taxon>
        <taxon>Fragilariopsis</taxon>
    </lineage>
</organism>
<feature type="transmembrane region" description="Helical" evidence="7">
    <location>
        <begin position="202"/>
        <end position="220"/>
    </location>
</feature>
<evidence type="ECO:0000256" key="5">
    <source>
        <dbReference type="ARBA" id="ARBA00023136"/>
    </source>
</evidence>
<reference evidence="9 10" key="1">
    <citation type="submission" date="2016-09" db="EMBL/GenBank/DDBJ databases">
        <title>Extensive genetic diversity and differential bi-allelic expression allows diatom success in the polar Southern Ocean.</title>
        <authorList>
            <consortium name="DOE Joint Genome Institute"/>
            <person name="Mock T."/>
            <person name="Otillar R.P."/>
            <person name="Strauss J."/>
            <person name="Dupont C."/>
            <person name="Frickenhaus S."/>
            <person name="Maumus F."/>
            <person name="Mcmullan M."/>
            <person name="Sanges R."/>
            <person name="Schmutz J."/>
            <person name="Toseland A."/>
            <person name="Valas R."/>
            <person name="Veluchamy A."/>
            <person name="Ward B.J."/>
            <person name="Allen A."/>
            <person name="Barry K."/>
            <person name="Falciatore A."/>
            <person name="Ferrante M."/>
            <person name="Fortunato A.E."/>
            <person name="Gloeckner G."/>
            <person name="Gruber A."/>
            <person name="Hipkin R."/>
            <person name="Janech M."/>
            <person name="Kroth P."/>
            <person name="Leese F."/>
            <person name="Lindquist E."/>
            <person name="Lyon B.R."/>
            <person name="Martin J."/>
            <person name="Mayer C."/>
            <person name="Parker M."/>
            <person name="Quesneville H."/>
            <person name="Raymond J."/>
            <person name="Uhlig C."/>
            <person name="Valentin K.U."/>
            <person name="Worden A.Z."/>
            <person name="Armbrust E.V."/>
            <person name="Bowler C."/>
            <person name="Green B."/>
            <person name="Moulton V."/>
            <person name="Van Oosterhout C."/>
            <person name="Grigoriev I."/>
        </authorList>
    </citation>
    <scope>NUCLEOTIDE SEQUENCE [LARGE SCALE GENOMIC DNA]</scope>
    <source>
        <strain evidence="9 10">CCMP1102</strain>
    </source>
</reference>
<dbReference type="PANTHER" id="PTHR48017">
    <property type="entry name" value="OS05G0424000 PROTEIN-RELATED"/>
    <property type="match status" value="1"/>
</dbReference>
<feature type="domain" description="Amino acid transporter transmembrane" evidence="8">
    <location>
        <begin position="80"/>
        <end position="488"/>
    </location>
</feature>
<feature type="transmembrane region" description="Helical" evidence="7">
    <location>
        <begin position="163"/>
        <end position="182"/>
    </location>
</feature>
<evidence type="ECO:0000259" key="8">
    <source>
        <dbReference type="Pfam" id="PF01490"/>
    </source>
</evidence>
<name>A0A1E7F8R3_9STRA</name>
<accession>A0A1E7F8R3</accession>
<sequence length="501" mass="54872">MDSTEIISELSSLPLERESILDDSAESAEMDVDNSTKGGGGKDNEKPHSTKNTKNKSRLYARTSGFESMIDDGRHNGRVWLHAFYHSVVVCIGAGVLSLPYATAHLGYAGAVIMALVVSSGSYYTATLLISLQTPDQGTYSEVADAIMGGTWFSRRVLRPFQILYLFPISAVFLVLGGNAMYELDMITNGNDDSAALSKKVWVSIMAVGVFFLSLLPDLSSAWQISCLGFISAIVIVLFATIGPIVVLASGENEDVTHGRPTGVDTNLDFTMGVFAAFGNFIFAWGYHVIMPDIQASLHDHNTADAHRDMTKATTFAYSLSTPFFIMISVLGYAAFGDNVAEDILDSFTGYLPGAALFVLWLFIIFKVGTEGSVFNQGAFTLIRDIFGLAIEEDHVDHHPRNKKLDFLCRFLWVVATALLAIYLPLLSDLQGLTAAISTTPLSFIIPIVLWNRKHGETVPKWRLTAHYIFMAFFIIIATFAFIGVIYDIVKNIKNGTIQST</sequence>
<feature type="transmembrane region" description="Helical" evidence="7">
    <location>
        <begin position="432"/>
        <end position="452"/>
    </location>
</feature>